<accession>A0A239FM36</accession>
<name>A0A239FM36_EKHLU</name>
<dbReference type="Pfam" id="PF13521">
    <property type="entry name" value="AAA_28"/>
    <property type="match status" value="1"/>
</dbReference>
<feature type="domain" description="NadR/Ttd14 AAA" evidence="1">
    <location>
        <begin position="7"/>
        <end position="156"/>
    </location>
</feature>
<reference evidence="2 3" key="1">
    <citation type="submission" date="2017-06" db="EMBL/GenBank/DDBJ databases">
        <authorList>
            <person name="Kim H.J."/>
            <person name="Triplett B.A."/>
        </authorList>
    </citation>
    <scope>NUCLEOTIDE SEQUENCE [LARGE SCALE GENOMIC DNA]</scope>
    <source>
        <strain evidence="2 3">DSM 19307</strain>
    </source>
</reference>
<dbReference type="Gene3D" id="3.40.50.300">
    <property type="entry name" value="P-loop containing nucleotide triphosphate hydrolases"/>
    <property type="match status" value="1"/>
</dbReference>
<organism evidence="2 3">
    <name type="scientific">Ekhidna lutea</name>
    <dbReference type="NCBI Taxonomy" id="447679"/>
    <lineage>
        <taxon>Bacteria</taxon>
        <taxon>Pseudomonadati</taxon>
        <taxon>Bacteroidota</taxon>
        <taxon>Cytophagia</taxon>
        <taxon>Cytophagales</taxon>
        <taxon>Reichenbachiellaceae</taxon>
        <taxon>Ekhidna</taxon>
    </lineage>
</organism>
<keyword evidence="2" id="KW-0808">Transferase</keyword>
<keyword evidence="3" id="KW-1185">Reference proteome</keyword>
<evidence type="ECO:0000259" key="1">
    <source>
        <dbReference type="Pfam" id="PF13521"/>
    </source>
</evidence>
<sequence>MLLMVKKIAVIGPESTGKSELCQHLARHYDTEWVPEYARFYLDRLDRDYEQHDLKSIAEGQLAWEDEKAEYANNFLICDTNLIVIKIWSDHKYGSTDAWIEEQLSERHYDFYLLNNIDIPWTPDPQREHPQMRKHFFEVYKEYLEKYELPYAIVSGIEGDRKKCAVDAVERFFNQQGNAGTSLPDGQTGPK</sequence>
<dbReference type="PANTHER" id="PTHR37512:SF1">
    <property type="entry name" value="NADR_TTD14 AAA DOMAIN-CONTAINING PROTEIN"/>
    <property type="match status" value="1"/>
</dbReference>
<dbReference type="SUPFAM" id="SSF52540">
    <property type="entry name" value="P-loop containing nucleoside triphosphate hydrolases"/>
    <property type="match status" value="1"/>
</dbReference>
<dbReference type="EMBL" id="FZPD01000001">
    <property type="protein sequence ID" value="SNS57935.1"/>
    <property type="molecule type" value="Genomic_DNA"/>
</dbReference>
<keyword evidence="2" id="KW-0548">Nucleotidyltransferase</keyword>
<dbReference type="InterPro" id="IPR038727">
    <property type="entry name" value="NadR/Ttd14_AAA_dom"/>
</dbReference>
<evidence type="ECO:0000313" key="2">
    <source>
        <dbReference type="EMBL" id="SNS57935.1"/>
    </source>
</evidence>
<dbReference type="GO" id="GO:0016779">
    <property type="term" value="F:nucleotidyltransferase activity"/>
    <property type="evidence" value="ECO:0007669"/>
    <property type="project" value="UniProtKB-KW"/>
</dbReference>
<dbReference type="OrthoDB" id="9151999at2"/>
<dbReference type="InterPro" id="IPR027417">
    <property type="entry name" value="P-loop_NTPase"/>
</dbReference>
<gene>
    <name evidence="2" type="ORF">SAMN05421640_0744</name>
</gene>
<evidence type="ECO:0000313" key="3">
    <source>
        <dbReference type="Proteomes" id="UP000198393"/>
    </source>
</evidence>
<dbReference type="AlphaFoldDB" id="A0A239FM36"/>
<protein>
    <submittedName>
        <fullName evidence="2">Nicotinamide-nucleotide adenylyltransferase, NadR type</fullName>
    </submittedName>
</protein>
<dbReference type="InterPro" id="IPR052735">
    <property type="entry name" value="NAD_biosynth-regulator"/>
</dbReference>
<proteinExistence type="predicted"/>
<dbReference type="Proteomes" id="UP000198393">
    <property type="component" value="Unassembled WGS sequence"/>
</dbReference>
<dbReference type="PANTHER" id="PTHR37512">
    <property type="entry name" value="TRIFUNCTIONAL NAD BIOSYNTHESIS/REGULATOR PROTEIN NADR"/>
    <property type="match status" value="1"/>
</dbReference>